<comment type="subcellular location">
    <subcellularLocation>
        <location evidence="1">Nucleus</location>
        <location evidence="1">Nucleolus</location>
    </subcellularLocation>
</comment>
<dbReference type="InterPro" id="IPR019186">
    <property type="entry name" value="Nucleolar_protein_12"/>
</dbReference>
<feature type="compositionally biased region" description="Basic residues" evidence="6">
    <location>
        <begin position="184"/>
        <end position="194"/>
    </location>
</feature>
<feature type="compositionally biased region" description="Basic residues" evidence="6">
    <location>
        <begin position="165"/>
        <end position="174"/>
    </location>
</feature>
<proteinExistence type="inferred from homology"/>
<dbReference type="RefSeq" id="XP_036370659.1">
    <property type="nucleotide sequence ID" value="XM_036514766.1"/>
</dbReference>
<evidence type="ECO:0000313" key="8">
    <source>
        <dbReference type="RefSeq" id="XP_029658245.1"/>
    </source>
</evidence>
<dbReference type="KEGG" id="osn:115232485"/>
<dbReference type="Pfam" id="PF09805">
    <property type="entry name" value="Nop25"/>
    <property type="match status" value="1"/>
</dbReference>
<dbReference type="GO" id="GO:0005730">
    <property type="term" value="C:nucleolus"/>
    <property type="evidence" value="ECO:0007669"/>
    <property type="project" value="UniProtKB-SubCell"/>
</dbReference>
<dbReference type="GO" id="GO:0019843">
    <property type="term" value="F:rRNA binding"/>
    <property type="evidence" value="ECO:0007669"/>
    <property type="project" value="TreeGrafter"/>
</dbReference>
<dbReference type="PANTHER" id="PTHR14577:SF0">
    <property type="entry name" value="NUCLEOLAR PROTEIN 12"/>
    <property type="match status" value="1"/>
</dbReference>
<evidence type="ECO:0000313" key="7">
    <source>
        <dbReference type="Proteomes" id="UP000515154"/>
    </source>
</evidence>
<evidence type="ECO:0000313" key="9">
    <source>
        <dbReference type="RefSeq" id="XP_036370653.1"/>
    </source>
</evidence>
<evidence type="ECO:0000313" key="10">
    <source>
        <dbReference type="RefSeq" id="XP_036370659.1"/>
    </source>
</evidence>
<gene>
    <name evidence="8 9 10" type="primary">LOC115232485</name>
</gene>
<feature type="compositionally biased region" description="Basic residues" evidence="6">
    <location>
        <begin position="34"/>
        <end position="44"/>
    </location>
</feature>
<feature type="region of interest" description="Disordered" evidence="6">
    <location>
        <begin position="34"/>
        <end position="55"/>
    </location>
</feature>
<keyword evidence="4" id="KW-0175">Coiled coil</keyword>
<feature type="region of interest" description="Disordered" evidence="6">
    <location>
        <begin position="122"/>
        <end position="145"/>
    </location>
</feature>
<dbReference type="RefSeq" id="XP_036370653.1">
    <property type="nucleotide sequence ID" value="XM_036514760.1"/>
</dbReference>
<reference evidence="8 9" key="1">
    <citation type="submission" date="2025-08" db="UniProtKB">
        <authorList>
            <consortium name="RefSeq"/>
        </authorList>
    </citation>
    <scope>IDENTIFICATION</scope>
</reference>
<feature type="compositionally biased region" description="Basic and acidic residues" evidence="6">
    <location>
        <begin position="45"/>
        <end position="55"/>
    </location>
</feature>
<sequence length="194" mass="23135">MAPRNKAPNTNRKTKVFIAFDENNRRNFLTGFRKRKKERQHKAKKMMEEKLKKERREIRKEKRELFKTMARESAIPEEIKHLLDPKVYDLDDHTVTVTDISEVDLSGQDGLRLGINKALREEKEPAEMLTDPSEENTDGKVKNKKIFEEKLRNRIKKANDLQQRLKAKQKKKHVPRSDSDPKSRKDKMFRRKKK</sequence>
<dbReference type="Proteomes" id="UP000515154">
    <property type="component" value="Linkage group LG2"/>
</dbReference>
<protein>
    <recommendedName>
        <fullName evidence="3">Nucleolar protein 12</fullName>
    </recommendedName>
</protein>
<keyword evidence="7" id="KW-1185">Reference proteome</keyword>
<evidence type="ECO:0000256" key="4">
    <source>
        <dbReference type="ARBA" id="ARBA00023054"/>
    </source>
</evidence>
<evidence type="ECO:0000256" key="2">
    <source>
        <dbReference type="ARBA" id="ARBA00007175"/>
    </source>
</evidence>
<keyword evidence="5" id="KW-0539">Nucleus</keyword>
<feature type="region of interest" description="Disordered" evidence="6">
    <location>
        <begin position="158"/>
        <end position="194"/>
    </location>
</feature>
<organism evidence="7 8">
    <name type="scientific">Octopus sinensis</name>
    <name type="common">East Asian common octopus</name>
    <dbReference type="NCBI Taxonomy" id="2607531"/>
    <lineage>
        <taxon>Eukaryota</taxon>
        <taxon>Metazoa</taxon>
        <taxon>Spiralia</taxon>
        <taxon>Lophotrochozoa</taxon>
        <taxon>Mollusca</taxon>
        <taxon>Cephalopoda</taxon>
        <taxon>Coleoidea</taxon>
        <taxon>Octopodiformes</taxon>
        <taxon>Octopoda</taxon>
        <taxon>Incirrata</taxon>
        <taxon>Octopodidae</taxon>
        <taxon>Octopus</taxon>
    </lineage>
</organism>
<dbReference type="PANTHER" id="PTHR14577">
    <property type="entry name" value="NUCLEOLAR PROTEIN 12"/>
    <property type="match status" value="1"/>
</dbReference>
<comment type="similarity">
    <text evidence="2">Belongs to the RRP17 family.</text>
</comment>
<dbReference type="RefSeq" id="XP_029658245.1">
    <property type="nucleotide sequence ID" value="XM_029802385.2"/>
</dbReference>
<accession>A0A6P7U766</accession>
<evidence type="ECO:0000256" key="1">
    <source>
        <dbReference type="ARBA" id="ARBA00004604"/>
    </source>
</evidence>
<evidence type="ECO:0000256" key="5">
    <source>
        <dbReference type="ARBA" id="ARBA00023242"/>
    </source>
</evidence>
<evidence type="ECO:0000256" key="6">
    <source>
        <dbReference type="SAM" id="MobiDB-lite"/>
    </source>
</evidence>
<name>A0A6P7U766_9MOLL</name>
<evidence type="ECO:0000256" key="3">
    <source>
        <dbReference type="ARBA" id="ARBA00015520"/>
    </source>
</evidence>
<dbReference type="AlphaFoldDB" id="A0A6P7U766"/>